<dbReference type="InterPro" id="IPR043502">
    <property type="entry name" value="DNA/RNA_pol_sf"/>
</dbReference>
<dbReference type="PANTHER" id="PTHR24559">
    <property type="entry name" value="TRANSPOSON TY3-I GAG-POL POLYPROTEIN"/>
    <property type="match status" value="1"/>
</dbReference>
<dbReference type="Proteomes" id="UP000265515">
    <property type="component" value="Unassembled WGS sequence"/>
</dbReference>
<dbReference type="InterPro" id="IPR000477">
    <property type="entry name" value="RT_dom"/>
</dbReference>
<organism evidence="3 4">
    <name type="scientific">Chara braunii</name>
    <name type="common">Braun's stonewort</name>
    <dbReference type="NCBI Taxonomy" id="69332"/>
    <lineage>
        <taxon>Eukaryota</taxon>
        <taxon>Viridiplantae</taxon>
        <taxon>Streptophyta</taxon>
        <taxon>Charophyceae</taxon>
        <taxon>Charales</taxon>
        <taxon>Characeae</taxon>
        <taxon>Chara</taxon>
    </lineage>
</organism>
<proteinExistence type="predicted"/>
<dbReference type="PANTHER" id="PTHR24559:SF444">
    <property type="entry name" value="REVERSE TRANSCRIPTASE DOMAIN-CONTAINING PROTEIN"/>
    <property type="match status" value="1"/>
</dbReference>
<dbReference type="CDD" id="cd01647">
    <property type="entry name" value="RT_LTR"/>
    <property type="match status" value="1"/>
</dbReference>
<sequence>MATQIDEREVGALAAPLCPQQRPPEDKILGNAAILHYTWGNQIKHEIQTGNHSPIHCKPYKYSLVERKKALERIREFEASGWIEPATGRWLFPVVLVPKKNGSIRICIDYRKLNDITIKDVYPLLRIDDLLDAIGCANYFSKFDIQHNFHHILVKEEDRPKTAFVLFEGTWQWVRCPMGICNAPATFQRAMNVTFQNFVNKTRLTQGMINFCVIVYMDDILVYSETYHGHAQHIEWTLGTLRDVGFKIVLEKSEFFLSEISFLGYVVTRGGLRHDSRKVAALDCPNSRLHPVHDLVTRSDPDSRSQTDLDVDVRGAAPEVCESKRSGQREQHGGQPAVLSPRTELQHAIVLVRLPLDPLSSATRRSHIENLGKRGKDMAEDKWENRARRRQERIRQGGGSSGKGFAGYRGVCRVRMRGFGGVKAGFMQGFSGKGAFAELGIEFLHSADREDLAEMLKVGLEGGAINKDIIEVNDDTNFEEVAKDVVHGGLEYGRGVGESEGHHEELVVPEARTKCDLVGVLLTYVDLVEATAEVNFGEVKYLAPRRRSRSSEIRGRGYLFLIVIRFKAR</sequence>
<feature type="compositionally biased region" description="Basic and acidic residues" evidence="1">
    <location>
        <begin position="321"/>
        <end position="332"/>
    </location>
</feature>
<accession>A0A388JRD4</accession>
<protein>
    <recommendedName>
        <fullName evidence="2">Reverse transcriptase domain-containing protein</fullName>
    </recommendedName>
</protein>
<dbReference type="SUPFAM" id="SSF56672">
    <property type="entry name" value="DNA/RNA polymerases"/>
    <property type="match status" value="1"/>
</dbReference>
<evidence type="ECO:0000256" key="1">
    <source>
        <dbReference type="SAM" id="MobiDB-lite"/>
    </source>
</evidence>
<comment type="caution">
    <text evidence="3">The sequence shown here is derived from an EMBL/GenBank/DDBJ whole genome shotgun (WGS) entry which is preliminary data.</text>
</comment>
<dbReference type="InterPro" id="IPR043128">
    <property type="entry name" value="Rev_trsase/Diguanyl_cyclase"/>
</dbReference>
<dbReference type="EMBL" id="BFEA01000010">
    <property type="protein sequence ID" value="GBG60333.1"/>
    <property type="molecule type" value="Genomic_DNA"/>
</dbReference>
<feature type="compositionally biased region" description="Basic and acidic residues" evidence="1">
    <location>
        <begin position="292"/>
        <end position="313"/>
    </location>
</feature>
<reference evidence="3 4" key="1">
    <citation type="journal article" date="2018" name="Cell">
        <title>The Chara Genome: Secondary Complexity and Implications for Plant Terrestrialization.</title>
        <authorList>
            <person name="Nishiyama T."/>
            <person name="Sakayama H."/>
            <person name="Vries J.D."/>
            <person name="Buschmann H."/>
            <person name="Saint-Marcoux D."/>
            <person name="Ullrich K.K."/>
            <person name="Haas F.B."/>
            <person name="Vanderstraeten L."/>
            <person name="Becker D."/>
            <person name="Lang D."/>
            <person name="Vosolsobe S."/>
            <person name="Rombauts S."/>
            <person name="Wilhelmsson P.K.I."/>
            <person name="Janitza P."/>
            <person name="Kern R."/>
            <person name="Heyl A."/>
            <person name="Rumpler F."/>
            <person name="Villalobos L.I.A.C."/>
            <person name="Clay J.M."/>
            <person name="Skokan R."/>
            <person name="Toyoda A."/>
            <person name="Suzuki Y."/>
            <person name="Kagoshima H."/>
            <person name="Schijlen E."/>
            <person name="Tajeshwar N."/>
            <person name="Catarino B."/>
            <person name="Hetherington A.J."/>
            <person name="Saltykova A."/>
            <person name="Bonnot C."/>
            <person name="Breuninger H."/>
            <person name="Symeonidi A."/>
            <person name="Radhakrishnan G.V."/>
            <person name="Van Nieuwerburgh F."/>
            <person name="Deforce D."/>
            <person name="Chang C."/>
            <person name="Karol K.G."/>
            <person name="Hedrich R."/>
            <person name="Ulvskov P."/>
            <person name="Glockner G."/>
            <person name="Delwiche C.F."/>
            <person name="Petrasek J."/>
            <person name="Van de Peer Y."/>
            <person name="Friml J."/>
            <person name="Beilby M."/>
            <person name="Dolan L."/>
            <person name="Kohara Y."/>
            <person name="Sugano S."/>
            <person name="Fujiyama A."/>
            <person name="Delaux P.-M."/>
            <person name="Quint M."/>
            <person name="TheiBen G."/>
            <person name="Hagemann M."/>
            <person name="Harholt J."/>
            <person name="Dunand C."/>
            <person name="Zachgo S."/>
            <person name="Langdale J."/>
            <person name="Maumus F."/>
            <person name="Straeten D.V.D."/>
            <person name="Gould S.B."/>
            <person name="Rensing S.A."/>
        </authorList>
    </citation>
    <scope>NUCLEOTIDE SEQUENCE [LARGE SCALE GENOMIC DNA]</scope>
    <source>
        <strain evidence="3 4">S276</strain>
    </source>
</reference>
<dbReference type="InterPro" id="IPR053134">
    <property type="entry name" value="RNA-dir_DNA_polymerase"/>
</dbReference>
<dbReference type="AlphaFoldDB" id="A0A388JRD4"/>
<keyword evidence="4" id="KW-1185">Reference proteome</keyword>
<evidence type="ECO:0000259" key="2">
    <source>
        <dbReference type="PROSITE" id="PS50878"/>
    </source>
</evidence>
<dbReference type="Gene3D" id="3.30.70.270">
    <property type="match status" value="1"/>
</dbReference>
<dbReference type="OrthoDB" id="1928766at2759"/>
<feature type="region of interest" description="Disordered" evidence="1">
    <location>
        <begin position="292"/>
        <end position="340"/>
    </location>
</feature>
<dbReference type="Gramene" id="GBG60333">
    <property type="protein sequence ID" value="GBG60333"/>
    <property type="gene ID" value="CBR_g4289"/>
</dbReference>
<gene>
    <name evidence="3" type="ORF">CBR_g4289</name>
</gene>
<feature type="compositionally biased region" description="Basic and acidic residues" evidence="1">
    <location>
        <begin position="373"/>
        <end position="386"/>
    </location>
</feature>
<dbReference type="Pfam" id="PF00078">
    <property type="entry name" value="RVT_1"/>
    <property type="match status" value="1"/>
</dbReference>
<dbReference type="Gene3D" id="3.10.10.10">
    <property type="entry name" value="HIV Type 1 Reverse Transcriptase, subunit A, domain 1"/>
    <property type="match status" value="1"/>
</dbReference>
<evidence type="ECO:0000313" key="3">
    <source>
        <dbReference type="EMBL" id="GBG60333.1"/>
    </source>
</evidence>
<name>A0A388JRD4_CHABU</name>
<evidence type="ECO:0000313" key="4">
    <source>
        <dbReference type="Proteomes" id="UP000265515"/>
    </source>
</evidence>
<feature type="domain" description="Reverse transcriptase" evidence="2">
    <location>
        <begin position="78"/>
        <end position="267"/>
    </location>
</feature>
<feature type="region of interest" description="Disordered" evidence="1">
    <location>
        <begin position="373"/>
        <end position="401"/>
    </location>
</feature>
<dbReference type="PROSITE" id="PS50878">
    <property type="entry name" value="RT_POL"/>
    <property type="match status" value="1"/>
</dbReference>